<dbReference type="AlphaFoldDB" id="A0A2M4DN37"/>
<feature type="chain" id="PRO_5014604428" evidence="1">
    <location>
        <begin position="24"/>
        <end position="150"/>
    </location>
</feature>
<dbReference type="EMBL" id="GGFL01014795">
    <property type="protein sequence ID" value="MBW78973.1"/>
    <property type="molecule type" value="Transcribed_RNA"/>
</dbReference>
<proteinExistence type="predicted"/>
<protein>
    <submittedName>
        <fullName evidence="2">Putative secreted protein</fullName>
    </submittedName>
</protein>
<evidence type="ECO:0000313" key="2">
    <source>
        <dbReference type="EMBL" id="MBW78973.1"/>
    </source>
</evidence>
<feature type="signal peptide" evidence="1">
    <location>
        <begin position="1"/>
        <end position="23"/>
    </location>
</feature>
<reference evidence="2" key="1">
    <citation type="submission" date="2018-01" db="EMBL/GenBank/DDBJ databases">
        <title>An insight into the sialome of Amazonian anophelines.</title>
        <authorList>
            <person name="Ribeiro J.M."/>
            <person name="Scarpassa V."/>
            <person name="Calvo E."/>
        </authorList>
    </citation>
    <scope>NUCLEOTIDE SEQUENCE</scope>
</reference>
<accession>A0A2M4DN37</accession>
<keyword evidence="1" id="KW-0732">Signal</keyword>
<sequence length="150" mass="16282">MNGQASSWFLMLSSTLCIPICSTSSVSVKLKDDDMRAEEEEEVGLVRTCWLEDFPFFPFRPPPPPPLAAASGPLFELSAAVPPLLLVLLLLPDAPFGVLAASGNGRMTGPVTEERELFVCRPGSFVAVGAMLRFNRRRLSTSALNTRRTG</sequence>
<evidence type="ECO:0000256" key="1">
    <source>
        <dbReference type="SAM" id="SignalP"/>
    </source>
</evidence>
<organism evidence="2">
    <name type="scientific">Anopheles darlingi</name>
    <name type="common">Mosquito</name>
    <dbReference type="NCBI Taxonomy" id="43151"/>
    <lineage>
        <taxon>Eukaryota</taxon>
        <taxon>Metazoa</taxon>
        <taxon>Ecdysozoa</taxon>
        <taxon>Arthropoda</taxon>
        <taxon>Hexapoda</taxon>
        <taxon>Insecta</taxon>
        <taxon>Pterygota</taxon>
        <taxon>Neoptera</taxon>
        <taxon>Endopterygota</taxon>
        <taxon>Diptera</taxon>
        <taxon>Nematocera</taxon>
        <taxon>Culicoidea</taxon>
        <taxon>Culicidae</taxon>
        <taxon>Anophelinae</taxon>
        <taxon>Anopheles</taxon>
    </lineage>
</organism>
<name>A0A2M4DN37_ANODA</name>